<sequence length="56" mass="6382">MTAEQIKEMIAAEVKRVIREELKIEYKSSEDALDIDLSLDGEIVSTIQLSKYDLPI</sequence>
<proteinExistence type="predicted"/>
<dbReference type="GeneID" id="26648014"/>
<protein>
    <submittedName>
        <fullName evidence="1">Uncharacterized protein</fullName>
    </submittedName>
</protein>
<gene>
    <name evidence="1" type="ORF">CPT_Merlin100</name>
</gene>
<accession>A0A0K1LMJ9</accession>
<dbReference type="RefSeq" id="YP_009203814.1">
    <property type="nucleotide sequence ID" value="NC_028857.1"/>
</dbReference>
<evidence type="ECO:0000313" key="2">
    <source>
        <dbReference type="Proteomes" id="UP000204280"/>
    </source>
</evidence>
<dbReference type="EMBL" id="KT001915">
    <property type="protein sequence ID" value="AKU43746.1"/>
    <property type="molecule type" value="Genomic_DNA"/>
</dbReference>
<name>A0A0K1LMJ9_9CAUD</name>
<keyword evidence="2" id="KW-1185">Reference proteome</keyword>
<dbReference type="Proteomes" id="UP000204280">
    <property type="component" value="Segment"/>
</dbReference>
<evidence type="ECO:0000313" key="1">
    <source>
        <dbReference type="EMBL" id="AKU43746.1"/>
    </source>
</evidence>
<organism evidence="1 2">
    <name type="scientific">Citrobacter phage Merlin</name>
    <dbReference type="NCBI Taxonomy" id="1675602"/>
    <lineage>
        <taxon>Viruses</taxon>
        <taxon>Duplodnaviria</taxon>
        <taxon>Heunggongvirae</taxon>
        <taxon>Uroviricota</taxon>
        <taxon>Caudoviricetes</taxon>
        <taxon>Pantevenvirales</taxon>
        <taxon>Straboviridae</taxon>
        <taxon>Tevenvirinae</taxon>
        <taxon>Moonvirus</taxon>
        <taxon>Moonvirus merlin</taxon>
    </lineage>
</organism>
<dbReference type="KEGG" id="vg:26648014"/>
<reference evidence="1 2" key="1">
    <citation type="journal article" date="2015" name="Genome Announc.">
        <title>Complete Genome Sequence of Citrobacter freundii Myophage Merlin.</title>
        <authorList>
            <person name="LeSage K.C."/>
            <person name="Hargrove E.C."/>
            <person name="Cahill J.L."/>
            <person name="Rasche E.S."/>
            <person name="Kuty Everett G.F."/>
        </authorList>
    </citation>
    <scope>NUCLEOTIDE SEQUENCE [LARGE SCALE GENOMIC DNA]</scope>
</reference>